<dbReference type="HOGENOM" id="CLU_198993_0_0_3"/>
<gene>
    <name evidence="1" type="ordered locus">Sta7437_3761</name>
</gene>
<dbReference type="OrthoDB" id="517697at2"/>
<dbReference type="RefSeq" id="WP_015194917.1">
    <property type="nucleotide sequence ID" value="NC_019748.1"/>
</dbReference>
<dbReference type="Proteomes" id="UP000010473">
    <property type="component" value="Chromosome"/>
</dbReference>
<name>K9XYQ1_STAC7</name>
<dbReference type="eggNOG" id="ENOG5032WK4">
    <property type="taxonomic scope" value="Bacteria"/>
</dbReference>
<dbReference type="EMBL" id="CP003653">
    <property type="protein sequence ID" value="AFZ37256.1"/>
    <property type="molecule type" value="Genomic_DNA"/>
</dbReference>
<protein>
    <submittedName>
        <fullName evidence="1">Uncharacterized protein</fullName>
    </submittedName>
</protein>
<sequence length="76" mass="8930">MTKNISITVSEKNLQYLDSQVKNRSKYINELIEKDRRSKFEASMRAGYIAQSENKEMQEEEKLWEIVIGDGIDDED</sequence>
<dbReference type="STRING" id="111780.Sta7437_3761"/>
<evidence type="ECO:0000313" key="1">
    <source>
        <dbReference type="EMBL" id="AFZ37256.1"/>
    </source>
</evidence>
<keyword evidence="2" id="KW-1185">Reference proteome</keyword>
<proteinExistence type="predicted"/>
<reference evidence="2" key="1">
    <citation type="journal article" date="2013" name="Proc. Natl. Acad. Sci. U.S.A.">
        <title>Improving the coverage of the cyanobacterial phylum using diversity-driven genome sequencing.</title>
        <authorList>
            <person name="Shih P.M."/>
            <person name="Wu D."/>
            <person name="Latifi A."/>
            <person name="Axen S.D."/>
            <person name="Fewer D.P."/>
            <person name="Talla E."/>
            <person name="Calteau A."/>
            <person name="Cai F."/>
            <person name="Tandeau de Marsac N."/>
            <person name="Rippka R."/>
            <person name="Herdman M."/>
            <person name="Sivonen K."/>
            <person name="Coursin T."/>
            <person name="Laurent T."/>
            <person name="Goodwin L."/>
            <person name="Nolan M."/>
            <person name="Davenport K.W."/>
            <person name="Han C.S."/>
            <person name="Rubin E.M."/>
            <person name="Eisen J.A."/>
            <person name="Woyke T."/>
            <person name="Gugger M."/>
            <person name="Kerfeld C.A."/>
        </authorList>
    </citation>
    <scope>NUCLEOTIDE SEQUENCE [LARGE SCALE GENOMIC DNA]</scope>
    <source>
        <strain evidence="2">ATCC 29371 / PCC 7437</strain>
    </source>
</reference>
<accession>K9XYQ1</accession>
<evidence type="ECO:0000313" key="2">
    <source>
        <dbReference type="Proteomes" id="UP000010473"/>
    </source>
</evidence>
<organism evidence="1 2">
    <name type="scientific">Stanieria cyanosphaera (strain ATCC 29371 / PCC 7437)</name>
    <dbReference type="NCBI Taxonomy" id="111780"/>
    <lineage>
        <taxon>Bacteria</taxon>
        <taxon>Bacillati</taxon>
        <taxon>Cyanobacteriota</taxon>
        <taxon>Cyanophyceae</taxon>
        <taxon>Pleurocapsales</taxon>
        <taxon>Dermocarpellaceae</taxon>
        <taxon>Stanieria</taxon>
    </lineage>
</organism>
<dbReference type="AlphaFoldDB" id="K9XYQ1"/>
<dbReference type="KEGG" id="scs:Sta7437_3761"/>